<gene>
    <name evidence="4" type="ORF">AUC71_07555</name>
</gene>
<feature type="compositionally biased region" description="Polar residues" evidence="3">
    <location>
        <begin position="324"/>
        <end position="333"/>
    </location>
</feature>
<evidence type="ECO:0000256" key="2">
    <source>
        <dbReference type="ARBA" id="ARBA00023186"/>
    </source>
</evidence>
<comment type="caution">
    <text evidence="4">The sequence shown here is derived from an EMBL/GenBank/DDBJ whole genome shotgun (WGS) entry which is preliminary data.</text>
</comment>
<evidence type="ECO:0000313" key="5">
    <source>
        <dbReference type="Proteomes" id="UP000095042"/>
    </source>
</evidence>
<reference evidence="4 5" key="1">
    <citation type="journal article" date="2016" name="Environ. Microbiol.">
        <title>New Methyloceanibacter diversity from North Sea sediments includes methanotroph containing solely the soluble methane monooxygenase.</title>
        <authorList>
            <person name="Vekeman B."/>
            <person name="Kerckhof F.M."/>
            <person name="Cremers G."/>
            <person name="de Vos P."/>
            <person name="Vandamme P."/>
            <person name="Boon N."/>
            <person name="Op den Camp H.J."/>
            <person name="Heylen K."/>
        </authorList>
    </citation>
    <scope>NUCLEOTIDE SEQUENCE [LARGE SCALE GENOMIC DNA]</scope>
    <source>
        <strain evidence="4 5">R-67177</strain>
    </source>
</reference>
<evidence type="ECO:0000313" key="4">
    <source>
        <dbReference type="EMBL" id="ODS03822.1"/>
    </source>
</evidence>
<dbReference type="OrthoDB" id="9807968at2"/>
<keyword evidence="5" id="KW-1185">Reference proteome</keyword>
<dbReference type="PANTHER" id="PTHR33643">
    <property type="entry name" value="UREASE ACCESSORY PROTEIN D"/>
    <property type="match status" value="1"/>
</dbReference>
<keyword evidence="2" id="KW-0143">Chaperone</keyword>
<dbReference type="EMBL" id="LPWD01000045">
    <property type="protein sequence ID" value="ODS03822.1"/>
    <property type="molecule type" value="Genomic_DNA"/>
</dbReference>
<feature type="compositionally biased region" description="Low complexity" evidence="3">
    <location>
        <begin position="304"/>
        <end position="314"/>
    </location>
</feature>
<protein>
    <recommendedName>
        <fullName evidence="6">Urease accessory protein UreD</fullName>
    </recommendedName>
</protein>
<dbReference type="HAMAP" id="MF_01384">
    <property type="entry name" value="UreD"/>
    <property type="match status" value="1"/>
</dbReference>
<evidence type="ECO:0000256" key="3">
    <source>
        <dbReference type="SAM" id="MobiDB-lite"/>
    </source>
</evidence>
<dbReference type="Pfam" id="PF01774">
    <property type="entry name" value="UreD"/>
    <property type="match status" value="1"/>
</dbReference>
<dbReference type="AlphaFoldDB" id="A0A1E3WE85"/>
<dbReference type="GO" id="GO:0016151">
    <property type="term" value="F:nickel cation binding"/>
    <property type="evidence" value="ECO:0007669"/>
    <property type="project" value="InterPro"/>
</dbReference>
<proteinExistence type="inferred from homology"/>
<organism evidence="4 5">
    <name type="scientific">Methyloceanibacter marginalis</name>
    <dbReference type="NCBI Taxonomy" id="1774971"/>
    <lineage>
        <taxon>Bacteria</taxon>
        <taxon>Pseudomonadati</taxon>
        <taxon>Pseudomonadota</taxon>
        <taxon>Alphaproteobacteria</taxon>
        <taxon>Hyphomicrobiales</taxon>
        <taxon>Hyphomicrobiaceae</taxon>
        <taxon>Methyloceanibacter</taxon>
    </lineage>
</organism>
<dbReference type="InterPro" id="IPR002669">
    <property type="entry name" value="UreD"/>
</dbReference>
<evidence type="ECO:0008006" key="6">
    <source>
        <dbReference type="Google" id="ProtNLM"/>
    </source>
</evidence>
<feature type="non-terminal residue" evidence="4">
    <location>
        <position position="333"/>
    </location>
</feature>
<name>A0A1E3WE85_9HYPH</name>
<dbReference type="Proteomes" id="UP000095042">
    <property type="component" value="Unassembled WGS sequence"/>
</dbReference>
<dbReference type="PANTHER" id="PTHR33643:SF1">
    <property type="entry name" value="UREASE ACCESSORY PROTEIN D"/>
    <property type="match status" value="1"/>
</dbReference>
<accession>A0A1E3WE85</accession>
<evidence type="ECO:0000256" key="1">
    <source>
        <dbReference type="ARBA" id="ARBA00007177"/>
    </source>
</evidence>
<comment type="similarity">
    <text evidence="1">Belongs to the UreD family.</text>
</comment>
<sequence length="333" mass="35934">MHGGVSDHEDLLARRRGRIDLTFRRAPDGGTFLGRQYASYPFHICRPHRYVGDPSGMATLYLQSVAGGLFESDRLEVRIAAEPGSALHVTSQASTVVHSMTRDHAEHAVTIKAGEGALVEYLPDATILFPQARLASRIQVQAHETASVICADAFLAHDPSGSSAMFDRLDSDMTVAGPTGQVLVRDKFRITGDLLKRNLPGLNGPWIAQATVMVIHRGPSLEALLENIRAELEPLPDIFAGASRLPGEVGVWTRILACDGHALRTAVLAVWACAREQMTAKRPGVAANRSEGHADRPRQVPSPARGYAGAAASGCRRRRENVAESRSSSRSGR</sequence>
<feature type="region of interest" description="Disordered" evidence="3">
    <location>
        <begin position="281"/>
        <end position="333"/>
    </location>
</feature>